<organism evidence="2 3">
    <name type="scientific">Stenotrophobium rhamnosiphilum</name>
    <dbReference type="NCBI Taxonomy" id="2029166"/>
    <lineage>
        <taxon>Bacteria</taxon>
        <taxon>Pseudomonadati</taxon>
        <taxon>Pseudomonadota</taxon>
        <taxon>Gammaproteobacteria</taxon>
        <taxon>Nevskiales</taxon>
        <taxon>Nevskiaceae</taxon>
        <taxon>Stenotrophobium</taxon>
    </lineage>
</organism>
<comment type="caution">
    <text evidence="2">The sequence shown here is derived from an EMBL/GenBank/DDBJ whole genome shotgun (WGS) entry which is preliminary data.</text>
</comment>
<feature type="transmembrane region" description="Helical" evidence="1">
    <location>
        <begin position="65"/>
        <end position="84"/>
    </location>
</feature>
<name>A0A2T5MJC1_9GAMM</name>
<evidence type="ECO:0000313" key="3">
    <source>
        <dbReference type="Proteomes" id="UP000244248"/>
    </source>
</evidence>
<evidence type="ECO:0000313" key="2">
    <source>
        <dbReference type="EMBL" id="PTU32664.1"/>
    </source>
</evidence>
<accession>A0A2T5MJC1</accession>
<proteinExistence type="predicted"/>
<dbReference type="OrthoDB" id="6896705at2"/>
<evidence type="ECO:0000256" key="1">
    <source>
        <dbReference type="SAM" id="Phobius"/>
    </source>
</evidence>
<dbReference type="RefSeq" id="WP_107938373.1">
    <property type="nucleotide sequence ID" value="NZ_QANS01000001.1"/>
</dbReference>
<keyword evidence="1" id="KW-1133">Transmembrane helix</keyword>
<dbReference type="AlphaFoldDB" id="A0A2T5MJC1"/>
<keyword evidence="3" id="KW-1185">Reference proteome</keyword>
<dbReference type="EMBL" id="QANS01000001">
    <property type="protein sequence ID" value="PTU32664.1"/>
    <property type="molecule type" value="Genomic_DNA"/>
</dbReference>
<reference evidence="2 3" key="1">
    <citation type="submission" date="2018-04" db="EMBL/GenBank/DDBJ databases">
        <title>Novel species isolated from glacier.</title>
        <authorList>
            <person name="Liu Q."/>
            <person name="Xin Y.-H."/>
        </authorList>
    </citation>
    <scope>NUCLEOTIDE SEQUENCE [LARGE SCALE GENOMIC DNA]</scope>
    <source>
        <strain evidence="2 3">GT1R17</strain>
    </source>
</reference>
<feature type="transmembrane region" description="Helical" evidence="1">
    <location>
        <begin position="96"/>
        <end position="117"/>
    </location>
</feature>
<protein>
    <submittedName>
        <fullName evidence="2">Uncharacterized protein</fullName>
    </submittedName>
</protein>
<keyword evidence="1" id="KW-0472">Membrane</keyword>
<sequence>MKIKANTYLLLILGLSLLLSAYTVVLSLKGVEASDGLTVTWTFVFAALVACWARVDAATQKVHRTLDFSFYFLAIWPIALPYYLVKTRGIEGLVLFFGFSILYFSPFISGLITYVYFATE</sequence>
<feature type="transmembrane region" description="Helical" evidence="1">
    <location>
        <begin position="33"/>
        <end position="53"/>
    </location>
</feature>
<dbReference type="Proteomes" id="UP000244248">
    <property type="component" value="Unassembled WGS sequence"/>
</dbReference>
<keyword evidence="1" id="KW-0812">Transmembrane</keyword>
<gene>
    <name evidence="2" type="ORF">CJD38_00630</name>
</gene>